<dbReference type="GO" id="GO:0016787">
    <property type="term" value="F:hydrolase activity"/>
    <property type="evidence" value="ECO:0007669"/>
    <property type="project" value="UniProtKB-KW"/>
</dbReference>
<evidence type="ECO:0000256" key="1">
    <source>
        <dbReference type="ARBA" id="ARBA00022801"/>
    </source>
</evidence>
<dbReference type="OrthoDB" id="9805728at2"/>
<dbReference type="eggNOG" id="COG2220">
    <property type="taxonomic scope" value="Bacteria"/>
</dbReference>
<accession>Q2S861</accession>
<dbReference type="SUPFAM" id="SSF56281">
    <property type="entry name" value="Metallo-hydrolase/oxidoreductase"/>
    <property type="match status" value="1"/>
</dbReference>
<dbReference type="InterPro" id="IPR036866">
    <property type="entry name" value="RibonucZ/Hydroxyglut_hydro"/>
</dbReference>
<dbReference type="InterPro" id="IPR050114">
    <property type="entry name" value="UPF0173_UPF0282_UlaG_hydrolase"/>
</dbReference>
<dbReference type="PANTHER" id="PTHR43546:SF9">
    <property type="entry name" value="L-ASCORBATE-6-PHOSPHATE LACTONASE ULAG-RELATED"/>
    <property type="match status" value="1"/>
</dbReference>
<dbReference type="HOGENOM" id="CLU_096448_0_0_6"/>
<sequence>MIITQLRNATLLVEINEMAILVDPMLAPQGAIPSLKYATRTRRRNPLVGLPPTAPEILEKVTHCLITHCQKGHFDHLDRAGVKWLRERRIPVFCMQQDAAYLKNKGLVVQPIQNQSRQAFLVGRITPIPCVHGEGLIGRFMAHGFGYVMAFPGQPTLYIIGDSIFTDVIERAVETYRPDVIVMPAGGAQFDLGGEIIMGADDVSRMCALSGGVVLANHLEALDHCPVTRAELRARREREGLQDQLVILEDGESWRADIKHRRESRPSQTHAAPLPAE</sequence>
<evidence type="ECO:0000313" key="3">
    <source>
        <dbReference type="Proteomes" id="UP000000238"/>
    </source>
</evidence>
<proteinExistence type="predicted"/>
<dbReference type="PANTHER" id="PTHR43546">
    <property type="entry name" value="UPF0173 METAL-DEPENDENT HYDROLASE MJ1163-RELATED"/>
    <property type="match status" value="1"/>
</dbReference>
<keyword evidence="1 2" id="KW-0378">Hydrolase</keyword>
<dbReference type="Proteomes" id="UP000000238">
    <property type="component" value="Chromosome"/>
</dbReference>
<dbReference type="EMBL" id="CP000155">
    <property type="protein sequence ID" value="ABC33163.1"/>
    <property type="molecule type" value="Genomic_DNA"/>
</dbReference>
<keyword evidence="3" id="KW-1185">Reference proteome</keyword>
<dbReference type="Gene3D" id="3.60.15.10">
    <property type="entry name" value="Ribonuclease Z/Hydroxyacylglutathione hydrolase-like"/>
    <property type="match status" value="1"/>
</dbReference>
<organism evidence="2 3">
    <name type="scientific">Hahella chejuensis (strain KCTC 2396)</name>
    <dbReference type="NCBI Taxonomy" id="349521"/>
    <lineage>
        <taxon>Bacteria</taxon>
        <taxon>Pseudomonadati</taxon>
        <taxon>Pseudomonadota</taxon>
        <taxon>Gammaproteobacteria</taxon>
        <taxon>Oceanospirillales</taxon>
        <taxon>Hahellaceae</taxon>
        <taxon>Hahella</taxon>
    </lineage>
</organism>
<protein>
    <submittedName>
        <fullName evidence="2">Predicted Zn-dependent Hydrolase of the beta-lactamase fold</fullName>
    </submittedName>
</protein>
<dbReference type="RefSeq" id="WP_011400215.1">
    <property type="nucleotide sequence ID" value="NC_007645.1"/>
</dbReference>
<reference evidence="2 3" key="1">
    <citation type="journal article" date="2005" name="Nucleic Acids Res.">
        <title>Genomic blueprint of Hahella chejuensis, a marine microbe producing an algicidal agent.</title>
        <authorList>
            <person name="Jeong H."/>
            <person name="Yim J.H."/>
            <person name="Lee C."/>
            <person name="Choi S.-H."/>
            <person name="Park Y.K."/>
            <person name="Yoon S.H."/>
            <person name="Hur C.-G."/>
            <person name="Kang H.-Y."/>
            <person name="Kim D."/>
            <person name="Lee H.H."/>
            <person name="Park K.H."/>
            <person name="Park S.-H."/>
            <person name="Park H.-S."/>
            <person name="Lee H.K."/>
            <person name="Oh T.K."/>
            <person name="Kim J.F."/>
        </authorList>
    </citation>
    <scope>NUCLEOTIDE SEQUENCE [LARGE SCALE GENOMIC DNA]</scope>
    <source>
        <strain evidence="2 3">KCTC 2396</strain>
    </source>
</reference>
<gene>
    <name evidence="2" type="ordered locus">HCH_06524</name>
</gene>
<evidence type="ECO:0000313" key="2">
    <source>
        <dbReference type="EMBL" id="ABC33163.1"/>
    </source>
</evidence>
<name>Q2S861_HAHCH</name>
<dbReference type="KEGG" id="hch:HCH_06524"/>
<dbReference type="AlphaFoldDB" id="Q2S861"/>